<evidence type="ECO:0000313" key="13">
    <source>
        <dbReference type="Proteomes" id="UP001597375"/>
    </source>
</evidence>
<dbReference type="Pfam" id="PF03054">
    <property type="entry name" value="tRNA_Me_trans"/>
    <property type="match status" value="1"/>
</dbReference>
<dbReference type="CDD" id="cd01998">
    <property type="entry name" value="MnmA_TRMU-like"/>
    <property type="match status" value="1"/>
</dbReference>
<keyword evidence="7 9" id="KW-1015">Disulfide bond</keyword>
<comment type="similarity">
    <text evidence="9">Belongs to the MnmA/TRMU family.</text>
</comment>
<evidence type="ECO:0000256" key="3">
    <source>
        <dbReference type="ARBA" id="ARBA00022694"/>
    </source>
</evidence>
<feature type="binding site" evidence="9">
    <location>
        <position position="123"/>
    </location>
    <ligand>
        <name>ATP</name>
        <dbReference type="ChEBI" id="CHEBI:30616"/>
    </ligand>
</feature>
<protein>
    <recommendedName>
        <fullName evidence="9">tRNA-specific 2-thiouridylase MnmA</fullName>
        <ecNumber evidence="9">2.8.1.13</ecNumber>
    </recommendedName>
</protein>
<dbReference type="Proteomes" id="UP001597375">
    <property type="component" value="Unassembled WGS sequence"/>
</dbReference>
<dbReference type="HAMAP" id="MF_00144">
    <property type="entry name" value="tRNA_thiouridyl_MnmA"/>
    <property type="match status" value="1"/>
</dbReference>
<comment type="catalytic activity">
    <reaction evidence="8 9">
        <text>S-sulfanyl-L-cysteinyl-[protein] + uridine(34) in tRNA + AH2 + ATP = 2-thiouridine(34) in tRNA + L-cysteinyl-[protein] + A + AMP + diphosphate + H(+)</text>
        <dbReference type="Rhea" id="RHEA:47032"/>
        <dbReference type="Rhea" id="RHEA-COMP:10131"/>
        <dbReference type="Rhea" id="RHEA-COMP:11726"/>
        <dbReference type="Rhea" id="RHEA-COMP:11727"/>
        <dbReference type="Rhea" id="RHEA-COMP:11728"/>
        <dbReference type="ChEBI" id="CHEBI:13193"/>
        <dbReference type="ChEBI" id="CHEBI:15378"/>
        <dbReference type="ChEBI" id="CHEBI:17499"/>
        <dbReference type="ChEBI" id="CHEBI:29950"/>
        <dbReference type="ChEBI" id="CHEBI:30616"/>
        <dbReference type="ChEBI" id="CHEBI:33019"/>
        <dbReference type="ChEBI" id="CHEBI:61963"/>
        <dbReference type="ChEBI" id="CHEBI:65315"/>
        <dbReference type="ChEBI" id="CHEBI:87170"/>
        <dbReference type="ChEBI" id="CHEBI:456215"/>
        <dbReference type="EC" id="2.8.1.13"/>
    </reaction>
</comment>
<evidence type="ECO:0000256" key="7">
    <source>
        <dbReference type="ARBA" id="ARBA00023157"/>
    </source>
</evidence>
<dbReference type="Pfam" id="PF20258">
    <property type="entry name" value="tRNA_Me_trans_C"/>
    <property type="match status" value="1"/>
</dbReference>
<gene>
    <name evidence="9 12" type="primary">mnmA</name>
    <name evidence="12" type="ORF">ACFSSA_07135</name>
</gene>
<dbReference type="Gene3D" id="3.40.50.620">
    <property type="entry name" value="HUPs"/>
    <property type="match status" value="1"/>
</dbReference>
<keyword evidence="2 9" id="KW-0808">Transferase</keyword>
<dbReference type="Gene3D" id="2.40.30.10">
    <property type="entry name" value="Translation factors"/>
    <property type="match status" value="1"/>
</dbReference>
<feature type="active site" description="Nucleophile" evidence="9">
    <location>
        <position position="99"/>
    </location>
</feature>
<sequence length="359" mass="39812">MSKVMVGLSGGVDSAVAAALLVEEGHEVVGGYMKNWMNEEGIPGDCPWEQDIEDAHAVARTLGIEFRVIDLIDQYKHKIVEYLVNGYEEGLTPNPDVWCNREMKFGVFLDYALSQGFEAVGTGHYARRRVLPGGQAAILRGADPNKDQSYFLSLMTAFQVEHARFPTGEMLKPEVREVARRFDLPVAEKKDSQGICFLGQVKMSDFLSHYLEDKPGDIVDLGGRVMGQHRGLHFYTIGQRKGHGVASPKEGMAYVVVGKRAAENQLVIGWDREDTEGLYSRECVIGNVTSINEDITVLKRVEAQPRYRAKAEIARVDKMEDDRISLTFEKPQRAVVAGQICAFYEGGRLLGGGVVEAAR</sequence>
<dbReference type="NCBIfam" id="NF001138">
    <property type="entry name" value="PRK00143.1"/>
    <property type="match status" value="1"/>
</dbReference>
<dbReference type="InterPro" id="IPR004506">
    <property type="entry name" value="MnmA-like"/>
</dbReference>
<dbReference type="Gene3D" id="2.30.30.280">
    <property type="entry name" value="Adenine nucleotide alpha hydrolases-like domains"/>
    <property type="match status" value="1"/>
</dbReference>
<accession>A0ABW5D5U0</accession>
<feature type="region of interest" description="Interaction with target base in tRNA" evidence="9">
    <location>
        <begin position="94"/>
        <end position="96"/>
    </location>
</feature>
<name>A0ABW5D5U0_9BACT</name>
<feature type="domain" description="tRNA-specific 2-thiouridylase MnmA-like C-terminal" evidence="10">
    <location>
        <begin position="281"/>
        <end position="355"/>
    </location>
</feature>
<comment type="function">
    <text evidence="9">Catalyzes the 2-thiolation of uridine at the wobble position (U34) of tRNA, leading to the formation of s(2)U34.</text>
</comment>
<dbReference type="SUPFAM" id="SSF52402">
    <property type="entry name" value="Adenine nucleotide alpha hydrolases-like"/>
    <property type="match status" value="1"/>
</dbReference>
<feature type="binding site" evidence="9">
    <location>
        <position position="33"/>
    </location>
    <ligand>
        <name>ATP</name>
        <dbReference type="ChEBI" id="CHEBI:30616"/>
    </ligand>
</feature>
<dbReference type="EMBL" id="JBHUIT010000008">
    <property type="protein sequence ID" value="MFD2256442.1"/>
    <property type="molecule type" value="Genomic_DNA"/>
</dbReference>
<dbReference type="InterPro" id="IPR046885">
    <property type="entry name" value="MnmA-like_C"/>
</dbReference>
<evidence type="ECO:0000256" key="1">
    <source>
        <dbReference type="ARBA" id="ARBA00022555"/>
    </source>
</evidence>
<dbReference type="InterPro" id="IPR014729">
    <property type="entry name" value="Rossmann-like_a/b/a_fold"/>
</dbReference>
<organism evidence="12 13">
    <name type="scientific">Luteolibacter algae</name>
    <dbReference type="NCBI Taxonomy" id="454151"/>
    <lineage>
        <taxon>Bacteria</taxon>
        <taxon>Pseudomonadati</taxon>
        <taxon>Verrucomicrobiota</taxon>
        <taxon>Verrucomicrobiia</taxon>
        <taxon>Verrucomicrobiales</taxon>
        <taxon>Verrucomicrobiaceae</taxon>
        <taxon>Luteolibacter</taxon>
    </lineage>
</organism>
<dbReference type="NCBIfam" id="TIGR00420">
    <property type="entry name" value="trmU"/>
    <property type="match status" value="1"/>
</dbReference>
<feature type="binding site" evidence="9">
    <location>
        <begin position="7"/>
        <end position="14"/>
    </location>
    <ligand>
        <name>ATP</name>
        <dbReference type="ChEBI" id="CHEBI:30616"/>
    </ligand>
</feature>
<proteinExistence type="inferred from homology"/>
<evidence type="ECO:0000313" key="12">
    <source>
        <dbReference type="EMBL" id="MFD2256442.1"/>
    </source>
</evidence>
<evidence type="ECO:0000256" key="5">
    <source>
        <dbReference type="ARBA" id="ARBA00022840"/>
    </source>
</evidence>
<dbReference type="Pfam" id="PF20259">
    <property type="entry name" value="tRNA_Me_trans_M"/>
    <property type="match status" value="1"/>
</dbReference>
<feature type="site" description="Interaction with tRNA" evidence="9">
    <location>
        <position position="339"/>
    </location>
</feature>
<feature type="disulfide bond" description="Alternate" evidence="9">
    <location>
        <begin position="99"/>
        <end position="196"/>
    </location>
</feature>
<evidence type="ECO:0000256" key="9">
    <source>
        <dbReference type="HAMAP-Rule" id="MF_00144"/>
    </source>
</evidence>
<keyword evidence="4 9" id="KW-0547">Nucleotide-binding</keyword>
<dbReference type="RefSeq" id="WP_386819673.1">
    <property type="nucleotide sequence ID" value="NZ_JBHUIT010000008.1"/>
</dbReference>
<evidence type="ECO:0000256" key="8">
    <source>
        <dbReference type="ARBA" id="ARBA00051542"/>
    </source>
</evidence>
<feature type="active site" description="Cysteine persulfide intermediate" evidence="9">
    <location>
        <position position="196"/>
    </location>
</feature>
<keyword evidence="6 9" id="KW-0694">RNA-binding</keyword>
<evidence type="ECO:0000256" key="2">
    <source>
        <dbReference type="ARBA" id="ARBA00022679"/>
    </source>
</evidence>
<dbReference type="GO" id="GO:0103016">
    <property type="term" value="F:tRNA-uridine 2-sulfurtransferase activity"/>
    <property type="evidence" value="ECO:0007669"/>
    <property type="project" value="UniProtKB-EC"/>
</dbReference>
<dbReference type="EC" id="2.8.1.13" evidence="9"/>
<feature type="region of interest" description="Interaction with tRNA" evidence="9">
    <location>
        <begin position="306"/>
        <end position="307"/>
    </location>
</feature>
<feature type="region of interest" description="Interaction with tRNA" evidence="9">
    <location>
        <begin position="146"/>
        <end position="148"/>
    </location>
</feature>
<dbReference type="PANTHER" id="PTHR11933">
    <property type="entry name" value="TRNA 5-METHYLAMINOMETHYL-2-THIOURIDYLATE -METHYLTRANSFERASE"/>
    <property type="match status" value="1"/>
</dbReference>
<dbReference type="PANTHER" id="PTHR11933:SF5">
    <property type="entry name" value="MITOCHONDRIAL TRNA-SPECIFIC 2-THIOURIDYLASE 1"/>
    <property type="match status" value="1"/>
</dbReference>
<keyword evidence="5 9" id="KW-0067">ATP-binding</keyword>
<evidence type="ECO:0000256" key="4">
    <source>
        <dbReference type="ARBA" id="ARBA00022741"/>
    </source>
</evidence>
<reference evidence="13" key="1">
    <citation type="journal article" date="2019" name="Int. J. Syst. Evol. Microbiol.">
        <title>The Global Catalogue of Microorganisms (GCM) 10K type strain sequencing project: providing services to taxonomists for standard genome sequencing and annotation.</title>
        <authorList>
            <consortium name="The Broad Institute Genomics Platform"/>
            <consortium name="The Broad Institute Genome Sequencing Center for Infectious Disease"/>
            <person name="Wu L."/>
            <person name="Ma J."/>
        </authorList>
    </citation>
    <scope>NUCLEOTIDE SEQUENCE [LARGE SCALE GENOMIC DNA]</scope>
    <source>
        <strain evidence="13">CGMCC 4.7106</strain>
    </source>
</reference>
<comment type="caution">
    <text evidence="12">The sequence shown here is derived from an EMBL/GenBank/DDBJ whole genome shotgun (WGS) entry which is preliminary data.</text>
</comment>
<dbReference type="InterPro" id="IPR046884">
    <property type="entry name" value="MnmA-like_central"/>
</dbReference>
<evidence type="ECO:0000256" key="6">
    <source>
        <dbReference type="ARBA" id="ARBA00022884"/>
    </source>
</evidence>
<keyword evidence="13" id="KW-1185">Reference proteome</keyword>
<keyword evidence="9" id="KW-0963">Cytoplasm</keyword>
<keyword evidence="1 9" id="KW-0820">tRNA-binding</keyword>
<keyword evidence="3 9" id="KW-0819">tRNA processing</keyword>
<dbReference type="InterPro" id="IPR023382">
    <property type="entry name" value="MnmA-like_central_sf"/>
</dbReference>
<feature type="site" description="Interaction with tRNA" evidence="9">
    <location>
        <position position="124"/>
    </location>
</feature>
<comment type="subcellular location">
    <subcellularLocation>
        <location evidence="9">Cytoplasm</location>
    </subcellularLocation>
</comment>
<evidence type="ECO:0000259" key="11">
    <source>
        <dbReference type="Pfam" id="PF20259"/>
    </source>
</evidence>
<feature type="domain" description="tRNA-specific 2-thiouridylase MnmA-like central" evidence="11">
    <location>
        <begin position="205"/>
        <end position="269"/>
    </location>
</feature>
<evidence type="ECO:0000259" key="10">
    <source>
        <dbReference type="Pfam" id="PF20258"/>
    </source>
</evidence>